<feature type="region of interest" description="Disordered" evidence="1">
    <location>
        <begin position="58"/>
        <end position="116"/>
    </location>
</feature>
<evidence type="ECO:0000313" key="3">
    <source>
        <dbReference type="Proteomes" id="UP001218188"/>
    </source>
</evidence>
<dbReference type="Proteomes" id="UP001218188">
    <property type="component" value="Unassembled WGS sequence"/>
</dbReference>
<dbReference type="AlphaFoldDB" id="A0AAD6S169"/>
<gene>
    <name evidence="2" type="ORF">C8F04DRAFT_1322187</name>
</gene>
<evidence type="ECO:0000256" key="1">
    <source>
        <dbReference type="SAM" id="MobiDB-lite"/>
    </source>
</evidence>
<sequence>MKAAHSGFGVLLPVPVEAPLERNQKFTLETVGSTLKARVTIVARAGDALQRDLAGLDGENQNQDVGLPNRAGLQRKRGGSLIGHDEADEERRRHSDRTTMKTAQSESIELKTPEGRRSAINALALAPATRNTLAESGSGDEGGNPRGVAISKRETSAPDSRAAATYGSPQGLAPASVKVWSHRDTGAPMSRVQERRPVLPELSSAHPEILGAENLARKKMITSAGQEGAGSLQLGMDVHAQAPAIGKALTAASGSEIRDVRGRWSMAERGRRLACTCGRARARTETNASGKMRGQVFTPGVVQVCVRPKREELEHRKNARQGRCGERTL</sequence>
<proteinExistence type="predicted"/>
<comment type="caution">
    <text evidence="2">The sequence shown here is derived from an EMBL/GenBank/DDBJ whole genome shotgun (WGS) entry which is preliminary data.</text>
</comment>
<feature type="compositionally biased region" description="Basic and acidic residues" evidence="1">
    <location>
        <begin position="83"/>
        <end position="99"/>
    </location>
</feature>
<name>A0AAD6S169_9AGAR</name>
<protein>
    <submittedName>
        <fullName evidence="2">Uncharacterized protein</fullName>
    </submittedName>
</protein>
<dbReference type="EMBL" id="JARJCM010000297">
    <property type="protein sequence ID" value="KAJ7019339.1"/>
    <property type="molecule type" value="Genomic_DNA"/>
</dbReference>
<reference evidence="2" key="1">
    <citation type="submission" date="2023-03" db="EMBL/GenBank/DDBJ databases">
        <title>Massive genome expansion in bonnet fungi (Mycena s.s.) driven by repeated elements and novel gene families across ecological guilds.</title>
        <authorList>
            <consortium name="Lawrence Berkeley National Laboratory"/>
            <person name="Harder C.B."/>
            <person name="Miyauchi S."/>
            <person name="Viragh M."/>
            <person name="Kuo A."/>
            <person name="Thoen E."/>
            <person name="Andreopoulos B."/>
            <person name="Lu D."/>
            <person name="Skrede I."/>
            <person name="Drula E."/>
            <person name="Henrissat B."/>
            <person name="Morin E."/>
            <person name="Kohler A."/>
            <person name="Barry K."/>
            <person name="LaButti K."/>
            <person name="Morin E."/>
            <person name="Salamov A."/>
            <person name="Lipzen A."/>
            <person name="Mereny Z."/>
            <person name="Hegedus B."/>
            <person name="Baldrian P."/>
            <person name="Stursova M."/>
            <person name="Weitz H."/>
            <person name="Taylor A."/>
            <person name="Grigoriev I.V."/>
            <person name="Nagy L.G."/>
            <person name="Martin F."/>
            <person name="Kauserud H."/>
        </authorList>
    </citation>
    <scope>NUCLEOTIDE SEQUENCE</scope>
    <source>
        <strain evidence="2">CBHHK200</strain>
    </source>
</reference>
<evidence type="ECO:0000313" key="2">
    <source>
        <dbReference type="EMBL" id="KAJ7019339.1"/>
    </source>
</evidence>
<organism evidence="2 3">
    <name type="scientific">Mycena alexandri</name>
    <dbReference type="NCBI Taxonomy" id="1745969"/>
    <lineage>
        <taxon>Eukaryota</taxon>
        <taxon>Fungi</taxon>
        <taxon>Dikarya</taxon>
        <taxon>Basidiomycota</taxon>
        <taxon>Agaricomycotina</taxon>
        <taxon>Agaricomycetes</taxon>
        <taxon>Agaricomycetidae</taxon>
        <taxon>Agaricales</taxon>
        <taxon>Marasmiineae</taxon>
        <taxon>Mycenaceae</taxon>
        <taxon>Mycena</taxon>
    </lineage>
</organism>
<accession>A0AAD6S169</accession>
<keyword evidence="3" id="KW-1185">Reference proteome</keyword>
<feature type="region of interest" description="Disordered" evidence="1">
    <location>
        <begin position="130"/>
        <end position="172"/>
    </location>
</feature>